<feature type="transmembrane region" description="Helical" evidence="7">
    <location>
        <begin position="499"/>
        <end position="520"/>
    </location>
</feature>
<feature type="transmembrane region" description="Helical" evidence="7">
    <location>
        <begin position="413"/>
        <end position="438"/>
    </location>
</feature>
<keyword evidence="9" id="KW-0560">Oxidoreductase</keyword>
<evidence type="ECO:0000256" key="1">
    <source>
        <dbReference type="ARBA" id="ARBA00004127"/>
    </source>
</evidence>
<accession>A0A2S9YAD9</accession>
<feature type="transmembrane region" description="Helical" evidence="7">
    <location>
        <begin position="365"/>
        <end position="386"/>
    </location>
</feature>
<reference evidence="9 10" key="1">
    <citation type="submission" date="2018-03" db="EMBL/GenBank/DDBJ databases">
        <title>Draft Genome Sequences of the Obligatory Marine Myxobacteria Enhygromyxa salina SWB005.</title>
        <authorList>
            <person name="Poehlein A."/>
            <person name="Moghaddam J.A."/>
            <person name="Harms H."/>
            <person name="Alanjari M."/>
            <person name="Koenig G.M."/>
            <person name="Daniel R."/>
            <person name="Schaeberle T.F."/>
        </authorList>
    </citation>
    <scope>NUCLEOTIDE SEQUENCE [LARGE SCALE GENOMIC DNA]</scope>
    <source>
        <strain evidence="9 10">SWB005</strain>
    </source>
</reference>
<keyword evidence="4 7" id="KW-0472">Membrane</keyword>
<comment type="caution">
    <text evidence="9">The sequence shown here is derived from an EMBL/GenBank/DDBJ whole genome shotgun (WGS) entry which is preliminary data.</text>
</comment>
<sequence>MIGLGLLGLVDEPPLLDALVGLAPLWILLIAALVLLVSDAFARSREPGFLRGLALLAVGLAFVASARQLGDPALDLGQFVLSSALVVDHLTVACDLVALLALAGVVGLARERGTTRETPRRAFGEREPLLLLAGVGALICIHAGDLLVVWLGVELLTIAALLTMFAGHDAVADPAKRNALLIQLVPGAVISCLILLGVALLYAAIGTTSLDGFGRATTQVFARWGAVQRWVSILDRFGAEIAQQDPAALQQAHNEIVRGVAPAALFLPGLLLVLGGVLTKLGLLPFARRRELVEESPLHVTALWSTLAVVALVAVLLRVFVGALHSPRLVNEPYGWTGALPSVALISGLWAALAAVRQRRLSRVVALLALVQLSLLILAVVAAANFHGHIGVGARYIAPESEILWAKLAGDEAYASVLILLATHVIAAVGCFAAIGASRGFRGPEVRMQHWAGMATRRPGLALGFAICLLSLVGLPPLAGFVAKLGVLRALVEHSAMRWMVVVVAFELALCAWVALRIIAAMYFGDETVSEPGERREPSPWPARIAAVAATLCVLLGVGGQRLLEFARLPAAGGSFEPGDPDRLDWLEDRRASWAIEDLRFADGPEDEAETEGAVEAVGETEGELTIEPGLESVVP</sequence>
<dbReference type="GO" id="GO:0016020">
    <property type="term" value="C:membrane"/>
    <property type="evidence" value="ECO:0007669"/>
    <property type="project" value="UniProtKB-SubCell"/>
</dbReference>
<dbReference type="PANTHER" id="PTHR22773">
    <property type="entry name" value="NADH DEHYDROGENASE"/>
    <property type="match status" value="1"/>
</dbReference>
<feature type="transmembrane region" description="Helical" evidence="7">
    <location>
        <begin position="459"/>
        <end position="479"/>
    </location>
</feature>
<feature type="transmembrane region" description="Helical" evidence="7">
    <location>
        <begin position="15"/>
        <end position="37"/>
    </location>
</feature>
<feature type="region of interest" description="Disordered" evidence="6">
    <location>
        <begin position="602"/>
        <end position="636"/>
    </location>
</feature>
<feature type="transmembrane region" description="Helical" evidence="7">
    <location>
        <begin position="155"/>
        <end position="172"/>
    </location>
</feature>
<keyword evidence="10" id="KW-1185">Reference proteome</keyword>
<proteinExistence type="predicted"/>
<feature type="domain" description="NADH:quinone oxidoreductase/Mrp antiporter transmembrane" evidence="8">
    <location>
        <begin position="267"/>
        <end position="386"/>
    </location>
</feature>
<protein>
    <submittedName>
        <fullName evidence="9">NADH-quinone oxidoreductase subunit N</fullName>
        <ecNumber evidence="9">1.6.5.11</ecNumber>
    </submittedName>
</protein>
<feature type="transmembrane region" description="Helical" evidence="7">
    <location>
        <begin position="129"/>
        <end position="149"/>
    </location>
</feature>
<dbReference type="Pfam" id="PF00361">
    <property type="entry name" value="Proton_antipo_M"/>
    <property type="match status" value="2"/>
</dbReference>
<evidence type="ECO:0000256" key="2">
    <source>
        <dbReference type="ARBA" id="ARBA00022692"/>
    </source>
</evidence>
<evidence type="ECO:0000256" key="7">
    <source>
        <dbReference type="SAM" id="Phobius"/>
    </source>
</evidence>
<feature type="transmembrane region" description="Helical" evidence="7">
    <location>
        <begin position="298"/>
        <end position="321"/>
    </location>
</feature>
<keyword evidence="3 7" id="KW-1133">Transmembrane helix</keyword>
<keyword evidence="2 5" id="KW-0812">Transmembrane</keyword>
<dbReference type="EMBL" id="PVNK01000131">
    <property type="protein sequence ID" value="PRQ02069.1"/>
    <property type="molecule type" value="Genomic_DNA"/>
</dbReference>
<evidence type="ECO:0000256" key="3">
    <source>
        <dbReference type="ARBA" id="ARBA00022989"/>
    </source>
</evidence>
<dbReference type="Proteomes" id="UP000237968">
    <property type="component" value="Unassembled WGS sequence"/>
</dbReference>
<dbReference type="AlphaFoldDB" id="A0A2S9YAD9"/>
<feature type="compositionally biased region" description="Acidic residues" evidence="6">
    <location>
        <begin position="604"/>
        <end position="625"/>
    </location>
</feature>
<feature type="transmembrane region" description="Helical" evidence="7">
    <location>
        <begin position="49"/>
        <end position="70"/>
    </location>
</feature>
<evidence type="ECO:0000313" key="9">
    <source>
        <dbReference type="EMBL" id="PRQ02069.1"/>
    </source>
</evidence>
<evidence type="ECO:0000256" key="4">
    <source>
        <dbReference type="ARBA" id="ARBA00023136"/>
    </source>
</evidence>
<feature type="transmembrane region" description="Helical" evidence="7">
    <location>
        <begin position="184"/>
        <end position="205"/>
    </location>
</feature>
<evidence type="ECO:0000256" key="5">
    <source>
        <dbReference type="RuleBase" id="RU000320"/>
    </source>
</evidence>
<comment type="subcellular location">
    <subcellularLocation>
        <location evidence="1">Endomembrane system</location>
        <topology evidence="1">Multi-pass membrane protein</topology>
    </subcellularLocation>
    <subcellularLocation>
        <location evidence="5">Membrane</location>
        <topology evidence="5">Multi-pass membrane protein</topology>
    </subcellularLocation>
</comment>
<evidence type="ECO:0000256" key="6">
    <source>
        <dbReference type="SAM" id="MobiDB-lite"/>
    </source>
</evidence>
<feature type="transmembrane region" description="Helical" evidence="7">
    <location>
        <begin position="90"/>
        <end position="109"/>
    </location>
</feature>
<feature type="domain" description="NADH:quinone oxidoreductase/Mrp antiporter transmembrane" evidence="8">
    <location>
        <begin position="409"/>
        <end position="504"/>
    </location>
</feature>
<feature type="transmembrane region" description="Helical" evidence="7">
    <location>
        <begin position="333"/>
        <end position="353"/>
    </location>
</feature>
<dbReference type="GO" id="GO:0016491">
    <property type="term" value="F:oxidoreductase activity"/>
    <property type="evidence" value="ECO:0007669"/>
    <property type="project" value="UniProtKB-KW"/>
</dbReference>
<organism evidence="9 10">
    <name type="scientific">Enhygromyxa salina</name>
    <dbReference type="NCBI Taxonomy" id="215803"/>
    <lineage>
        <taxon>Bacteria</taxon>
        <taxon>Pseudomonadati</taxon>
        <taxon>Myxococcota</taxon>
        <taxon>Polyangia</taxon>
        <taxon>Nannocystales</taxon>
        <taxon>Nannocystaceae</taxon>
        <taxon>Enhygromyxa</taxon>
    </lineage>
</organism>
<dbReference type="RefSeq" id="WP_106392056.1">
    <property type="nucleotide sequence ID" value="NZ_PVNK01000131.1"/>
</dbReference>
<gene>
    <name evidence="9" type="primary">nuoN</name>
    <name evidence="9" type="ORF">ENSA5_26650</name>
</gene>
<evidence type="ECO:0000313" key="10">
    <source>
        <dbReference type="Proteomes" id="UP000237968"/>
    </source>
</evidence>
<dbReference type="InterPro" id="IPR001750">
    <property type="entry name" value="ND/Mrp_TM"/>
</dbReference>
<evidence type="ECO:0000259" key="8">
    <source>
        <dbReference type="Pfam" id="PF00361"/>
    </source>
</evidence>
<name>A0A2S9YAD9_9BACT</name>
<dbReference type="GO" id="GO:0012505">
    <property type="term" value="C:endomembrane system"/>
    <property type="evidence" value="ECO:0007669"/>
    <property type="project" value="UniProtKB-SubCell"/>
</dbReference>
<dbReference type="OrthoDB" id="9805769at2"/>
<feature type="transmembrane region" description="Helical" evidence="7">
    <location>
        <begin position="263"/>
        <end position="286"/>
    </location>
</feature>
<dbReference type="EC" id="1.6.5.11" evidence="9"/>